<reference evidence="2" key="1">
    <citation type="submission" date="2020-01" db="EMBL/GenBank/DDBJ databases">
        <authorList>
            <person name="Meier V. D."/>
            <person name="Meier V D."/>
        </authorList>
    </citation>
    <scope>NUCLEOTIDE SEQUENCE</scope>
    <source>
        <strain evidence="2">HLG_WM_MAG_03</strain>
    </source>
</reference>
<gene>
    <name evidence="2" type="ORF">HELGO_WM19795</name>
</gene>
<dbReference type="AlphaFoldDB" id="A0A6S6T3K1"/>
<dbReference type="PIRSF" id="PIRSF016789">
    <property type="entry name" value="DUF454"/>
    <property type="match status" value="1"/>
</dbReference>
<keyword evidence="1" id="KW-1133">Transmembrane helix</keyword>
<accession>A0A6S6T3K1</accession>
<feature type="transmembrane region" description="Helical" evidence="1">
    <location>
        <begin position="7"/>
        <end position="29"/>
    </location>
</feature>
<dbReference type="PANTHER" id="PTHR35813:SF1">
    <property type="entry name" value="INNER MEMBRANE PROTEIN YBAN"/>
    <property type="match status" value="1"/>
</dbReference>
<evidence type="ECO:0000313" key="2">
    <source>
        <dbReference type="EMBL" id="CAA6817711.1"/>
    </source>
</evidence>
<evidence type="ECO:0000256" key="1">
    <source>
        <dbReference type="SAM" id="Phobius"/>
    </source>
</evidence>
<dbReference type="Pfam" id="PF04304">
    <property type="entry name" value="DUF454"/>
    <property type="match status" value="1"/>
</dbReference>
<dbReference type="GO" id="GO:0005886">
    <property type="term" value="C:plasma membrane"/>
    <property type="evidence" value="ECO:0007669"/>
    <property type="project" value="TreeGrafter"/>
</dbReference>
<name>A0A6S6T3K1_9BACT</name>
<protein>
    <submittedName>
        <fullName evidence="2">DUF454 domain-containing protein</fullName>
    </submittedName>
</protein>
<dbReference type="InterPro" id="IPR007401">
    <property type="entry name" value="DUF454"/>
</dbReference>
<organism evidence="2">
    <name type="scientific">uncultured Sulfurovum sp</name>
    <dbReference type="NCBI Taxonomy" id="269237"/>
    <lineage>
        <taxon>Bacteria</taxon>
        <taxon>Pseudomonadati</taxon>
        <taxon>Campylobacterota</taxon>
        <taxon>Epsilonproteobacteria</taxon>
        <taxon>Campylobacterales</taxon>
        <taxon>Sulfurovaceae</taxon>
        <taxon>Sulfurovum</taxon>
        <taxon>environmental samples</taxon>
    </lineage>
</organism>
<feature type="transmembrane region" description="Helical" evidence="1">
    <location>
        <begin position="101"/>
        <end position="117"/>
    </location>
</feature>
<keyword evidence="1" id="KW-0472">Membrane</keyword>
<proteinExistence type="predicted"/>
<sequence length="121" mass="13723">MKRTIKYFWLLLGLSSLGLAFLGVILPLLPTVPFLLLAAFFFAKSSDKLHSWLINHHLFGTMISDWHEKGAINKKAKYFATLSVALVLSLSLYLALKPLVLTIQIILLTLVLLFIWTRPNE</sequence>
<dbReference type="EMBL" id="CACVAR010000278">
    <property type="protein sequence ID" value="CAA6817711.1"/>
    <property type="molecule type" value="Genomic_DNA"/>
</dbReference>
<dbReference type="PANTHER" id="PTHR35813">
    <property type="entry name" value="INNER MEMBRANE PROTEIN YBAN"/>
    <property type="match status" value="1"/>
</dbReference>
<keyword evidence="1" id="KW-0812">Transmembrane</keyword>